<dbReference type="Gene3D" id="1.10.10.10">
    <property type="entry name" value="Winged helix-like DNA-binding domain superfamily/Winged helix DNA-binding domain"/>
    <property type="match status" value="1"/>
</dbReference>
<evidence type="ECO:0000256" key="2">
    <source>
        <dbReference type="SAM" id="Phobius"/>
    </source>
</evidence>
<keyword evidence="2" id="KW-0472">Membrane</keyword>
<sequence>MEADFSWIYLIIFLMIPLARILPRVLRKLKTGDFNSQDISQRQYGSDFGRFEKQSDEQFESNTNEYQEPPKSSKPQTKNMLVLGELHRGVRQFENIQKNTGLTTEELNSILEDLESNGLMKPQQKSGLFGMKTELVPTDKGFKEYYS</sequence>
<keyword evidence="2" id="KW-0812">Transmembrane</keyword>
<feature type="region of interest" description="Disordered" evidence="1">
    <location>
        <begin position="43"/>
        <end position="78"/>
    </location>
</feature>
<dbReference type="Pfam" id="PF24409">
    <property type="entry name" value="wHTH-PRTase_assc"/>
    <property type="match status" value="1"/>
</dbReference>
<dbReference type="InterPro" id="IPR057055">
    <property type="entry name" value="wHTH-PRTase_assoc"/>
</dbReference>
<dbReference type="InterPro" id="IPR036390">
    <property type="entry name" value="WH_DNA-bd_sf"/>
</dbReference>
<feature type="transmembrane region" description="Helical" evidence="2">
    <location>
        <begin position="6"/>
        <end position="22"/>
    </location>
</feature>
<protein>
    <recommendedName>
        <fullName evidence="3">PRTase associated wHTH domain-containing protein</fullName>
    </recommendedName>
</protein>
<keyword evidence="2" id="KW-1133">Transmembrane helix</keyword>
<dbReference type="InterPro" id="IPR036388">
    <property type="entry name" value="WH-like_DNA-bd_sf"/>
</dbReference>
<evidence type="ECO:0000256" key="1">
    <source>
        <dbReference type="SAM" id="MobiDB-lite"/>
    </source>
</evidence>
<evidence type="ECO:0000259" key="3">
    <source>
        <dbReference type="Pfam" id="PF24409"/>
    </source>
</evidence>
<accession>A0A075GTU7</accession>
<evidence type="ECO:0000313" key="4">
    <source>
        <dbReference type="EMBL" id="AIF07336.1"/>
    </source>
</evidence>
<dbReference type="AlphaFoldDB" id="A0A075GTU7"/>
<feature type="domain" description="PRTase associated wHTH" evidence="3">
    <location>
        <begin position="80"/>
        <end position="131"/>
    </location>
</feature>
<dbReference type="SUPFAM" id="SSF46785">
    <property type="entry name" value="Winged helix' DNA-binding domain"/>
    <property type="match status" value="1"/>
</dbReference>
<name>A0A075GTU7_9ARCH</name>
<dbReference type="EMBL" id="KF900799">
    <property type="protein sequence ID" value="AIF07336.1"/>
    <property type="molecule type" value="Genomic_DNA"/>
</dbReference>
<reference evidence="4" key="1">
    <citation type="journal article" date="2014" name="Genome Biol. Evol.">
        <title>Pangenome evidence for extensive interdomain horizontal transfer affecting lineage core and shell genes in uncultured planktonic thaumarchaeota and euryarchaeota.</title>
        <authorList>
            <person name="Deschamps P."/>
            <person name="Zivanovic Y."/>
            <person name="Moreira D."/>
            <person name="Rodriguez-Valera F."/>
            <person name="Lopez-Garcia P."/>
        </authorList>
    </citation>
    <scope>NUCLEOTIDE SEQUENCE</scope>
</reference>
<proteinExistence type="predicted"/>
<organism evidence="4">
    <name type="scientific">uncultured marine thaumarchaeote KM3_201_H03</name>
    <dbReference type="NCBI Taxonomy" id="1456096"/>
    <lineage>
        <taxon>Archaea</taxon>
        <taxon>Nitrososphaerota</taxon>
        <taxon>environmental samples</taxon>
    </lineage>
</organism>